<dbReference type="EMBL" id="JALHLG010000054">
    <property type="protein sequence ID" value="MCJ2188958.1"/>
    <property type="molecule type" value="Genomic_DNA"/>
</dbReference>
<proteinExistence type="predicted"/>
<feature type="transmembrane region" description="Helical" evidence="1">
    <location>
        <begin position="14"/>
        <end position="34"/>
    </location>
</feature>
<name>A0ABT0BVQ1_9SPHN</name>
<keyword evidence="1" id="KW-1133">Transmembrane helix</keyword>
<accession>A0ABT0BVQ1</accession>
<evidence type="ECO:0000256" key="1">
    <source>
        <dbReference type="SAM" id="Phobius"/>
    </source>
</evidence>
<evidence type="ECO:0000313" key="2">
    <source>
        <dbReference type="EMBL" id="MCJ2188958.1"/>
    </source>
</evidence>
<keyword evidence="1" id="KW-0812">Transmembrane</keyword>
<reference evidence="2 3" key="1">
    <citation type="submission" date="2022-04" db="EMBL/GenBank/DDBJ databases">
        <title>Identification of a novel bacterium isolated from mangrove sediments.</title>
        <authorList>
            <person name="Pan X."/>
        </authorList>
    </citation>
    <scope>NUCLEOTIDE SEQUENCE [LARGE SCALE GENOMIC DNA]</scope>
    <source>
        <strain evidence="2 3">B2638</strain>
    </source>
</reference>
<organism evidence="2 3">
    <name type="scientific">Novosphingobium beihaiensis</name>
    <dbReference type="NCBI Taxonomy" id="2930389"/>
    <lineage>
        <taxon>Bacteria</taxon>
        <taxon>Pseudomonadati</taxon>
        <taxon>Pseudomonadota</taxon>
        <taxon>Alphaproteobacteria</taxon>
        <taxon>Sphingomonadales</taxon>
        <taxon>Sphingomonadaceae</taxon>
        <taxon>Novosphingobium</taxon>
    </lineage>
</organism>
<protein>
    <recommendedName>
        <fullName evidence="4">LPXTG-motif cell wall-anchored protein</fullName>
    </recommendedName>
</protein>
<dbReference type="RefSeq" id="WP_243924008.1">
    <property type="nucleotide sequence ID" value="NZ_JALHLG010000054.1"/>
</dbReference>
<comment type="caution">
    <text evidence="2">The sequence shown here is derived from an EMBL/GenBank/DDBJ whole genome shotgun (WGS) entry which is preliminary data.</text>
</comment>
<sequence>MADETEESSLAGKAAIAAGAAIGSAAIAAALLFVKRRKARNTADTLPPHPEDAPETD</sequence>
<keyword evidence="1" id="KW-0472">Membrane</keyword>
<evidence type="ECO:0008006" key="4">
    <source>
        <dbReference type="Google" id="ProtNLM"/>
    </source>
</evidence>
<evidence type="ECO:0000313" key="3">
    <source>
        <dbReference type="Proteomes" id="UP001202281"/>
    </source>
</evidence>
<gene>
    <name evidence="2" type="ORF">MTR66_19330</name>
</gene>
<dbReference type="Proteomes" id="UP001202281">
    <property type="component" value="Unassembled WGS sequence"/>
</dbReference>
<keyword evidence="3" id="KW-1185">Reference proteome</keyword>